<dbReference type="AlphaFoldDB" id="A0A395M1S5"/>
<evidence type="ECO:0000256" key="9">
    <source>
        <dbReference type="ARBA" id="ARBA00023239"/>
    </source>
</evidence>
<dbReference type="InterPro" id="IPR000634">
    <property type="entry name" value="Ser/Thr_deHydtase_PyrdxlP-BS"/>
</dbReference>
<dbReference type="Proteomes" id="UP000266389">
    <property type="component" value="Unassembled WGS sequence"/>
</dbReference>
<evidence type="ECO:0000313" key="15">
    <source>
        <dbReference type="EMBL" id="RFM24168.1"/>
    </source>
</evidence>
<dbReference type="GO" id="GO:0030170">
    <property type="term" value="F:pyridoxal phosphate binding"/>
    <property type="evidence" value="ECO:0007669"/>
    <property type="project" value="InterPro"/>
</dbReference>
<comment type="similarity">
    <text evidence="3">Belongs to the threonine synthase family.</text>
</comment>
<comment type="catalytic activity">
    <reaction evidence="10">
        <text>O-phospho-L-homoserine + H2O = L-threonine + phosphate</text>
        <dbReference type="Rhea" id="RHEA:10840"/>
        <dbReference type="ChEBI" id="CHEBI:15377"/>
        <dbReference type="ChEBI" id="CHEBI:43474"/>
        <dbReference type="ChEBI" id="CHEBI:57590"/>
        <dbReference type="ChEBI" id="CHEBI:57926"/>
        <dbReference type="EC" id="4.2.3.1"/>
    </reaction>
</comment>
<accession>A0A395M1S5</accession>
<dbReference type="InterPro" id="IPR029144">
    <property type="entry name" value="Thr_synth_N"/>
</dbReference>
<feature type="domain" description="Threonine synthase N-terminal" evidence="14">
    <location>
        <begin position="4"/>
        <end position="80"/>
    </location>
</feature>
<evidence type="ECO:0000256" key="6">
    <source>
        <dbReference type="ARBA" id="ARBA00022605"/>
    </source>
</evidence>
<dbReference type="Gene3D" id="3.90.1380.10">
    <property type="entry name" value="Threonine synthase, N-terminal domain"/>
    <property type="match status" value="1"/>
</dbReference>
<feature type="domain" description="Tryptophan synthase beta chain-like PALP" evidence="13">
    <location>
        <begin position="89"/>
        <end position="373"/>
    </location>
</feature>
<evidence type="ECO:0000256" key="11">
    <source>
        <dbReference type="NCBIfam" id="TIGR00260"/>
    </source>
</evidence>
<dbReference type="GO" id="GO:0004795">
    <property type="term" value="F:threonine synthase activity"/>
    <property type="evidence" value="ECO:0007669"/>
    <property type="project" value="UniProtKB-UniRule"/>
</dbReference>
<evidence type="ECO:0000313" key="16">
    <source>
        <dbReference type="Proteomes" id="UP000266389"/>
    </source>
</evidence>
<evidence type="ECO:0000256" key="1">
    <source>
        <dbReference type="ARBA" id="ARBA00001933"/>
    </source>
</evidence>
<proteinExistence type="inferred from homology"/>
<dbReference type="SUPFAM" id="SSF53686">
    <property type="entry name" value="Tryptophan synthase beta subunit-like PLP-dependent enzymes"/>
    <property type="match status" value="1"/>
</dbReference>
<dbReference type="InterPro" id="IPR051166">
    <property type="entry name" value="Threonine_Synthase"/>
</dbReference>
<evidence type="ECO:0000256" key="8">
    <source>
        <dbReference type="ARBA" id="ARBA00022898"/>
    </source>
</evidence>
<name>A0A395M1S5_9BACT</name>
<organism evidence="15 16">
    <name type="scientific">Candidatus Thermochlorobacter aerophilus</name>
    <dbReference type="NCBI Taxonomy" id="1868324"/>
    <lineage>
        <taxon>Bacteria</taxon>
        <taxon>Pseudomonadati</taxon>
        <taxon>Chlorobiota</taxon>
        <taxon>Chlorobiia</taxon>
        <taxon>Chlorobiales</taxon>
        <taxon>Candidatus Thermochlorobacteriaceae</taxon>
        <taxon>Candidatus Thermochlorobacter</taxon>
    </lineage>
</organism>
<dbReference type="Pfam" id="PF00291">
    <property type="entry name" value="PALP"/>
    <property type="match status" value="1"/>
</dbReference>
<dbReference type="PROSITE" id="PS00165">
    <property type="entry name" value="DEHYDRATASE_SER_THR"/>
    <property type="match status" value="1"/>
</dbReference>
<dbReference type="InterPro" id="IPR037158">
    <property type="entry name" value="Thr_synth_N_sf"/>
</dbReference>
<sequence length="438" mass="48479">MRLYSSKRQSPEVSLREAVLQGLARDGGLFMPKNIPCLAPDFFRQLPQLSIQDIAFSISKAFMHDEIPERDLRHIVEAAFTFDAPIVELDANLYALELFSGPTLAFKDFGARMLAQLLQYFLQDESRELLVLVATSGDTGSAVGHAFLNMPKTHVVLLYPSGKVSHIQEQQLTTIGSNVVALEVLGTFDDCQRLVKEAFLDAELNARWVLSSANSINIARLLPQMVYYFRAAAQVKHTDLPIVFSVPSGNFGNLTAGLMAKCMGLAVEKFVAATNANDIVPTYLRTGRFEPKPSQRTLSSAMDVGNPSNFARMQELYPTVSAMQQDIFGASFSDNDTIAAIQELYRRYAYIAEPHGAIGYLGLQAYQSTRLHRTNSIFLATAHPAKFADIVQPLLPVPISVPERLQEALNKPKMAILMPNKFESLKSFLLDALTQKVS</sequence>
<feature type="modified residue" description="N6-(pyridoxal phosphate)lysine" evidence="12">
    <location>
        <position position="107"/>
    </location>
</feature>
<evidence type="ECO:0000259" key="14">
    <source>
        <dbReference type="Pfam" id="PF14821"/>
    </source>
</evidence>
<evidence type="ECO:0000256" key="3">
    <source>
        <dbReference type="ARBA" id="ARBA00005517"/>
    </source>
</evidence>
<keyword evidence="6" id="KW-0028">Amino-acid biosynthesis</keyword>
<dbReference type="EC" id="4.2.3.1" evidence="4 11"/>
<keyword evidence="9 15" id="KW-0456">Lyase</keyword>
<dbReference type="InterPro" id="IPR036052">
    <property type="entry name" value="TrpB-like_PALP_sf"/>
</dbReference>
<dbReference type="EMBL" id="PHFL01000045">
    <property type="protein sequence ID" value="RFM24168.1"/>
    <property type="molecule type" value="Genomic_DNA"/>
</dbReference>
<comment type="caution">
    <text evidence="15">The sequence shown here is derived from an EMBL/GenBank/DDBJ whole genome shotgun (WGS) entry which is preliminary data.</text>
</comment>
<dbReference type="Pfam" id="PF14821">
    <property type="entry name" value="Thr_synth_N"/>
    <property type="match status" value="1"/>
</dbReference>
<gene>
    <name evidence="15" type="ORF">D0433_06760</name>
</gene>
<evidence type="ECO:0000256" key="7">
    <source>
        <dbReference type="ARBA" id="ARBA00022697"/>
    </source>
</evidence>
<dbReference type="NCBIfam" id="TIGR00260">
    <property type="entry name" value="thrC"/>
    <property type="match status" value="1"/>
</dbReference>
<comment type="cofactor">
    <cofactor evidence="1 12">
        <name>pyridoxal 5'-phosphate</name>
        <dbReference type="ChEBI" id="CHEBI:597326"/>
    </cofactor>
</comment>
<dbReference type="UniPathway" id="UPA00050">
    <property type="reaction ID" value="UER00065"/>
</dbReference>
<dbReference type="InterPro" id="IPR004450">
    <property type="entry name" value="Thr_synthase-like"/>
</dbReference>
<reference evidence="15 16" key="1">
    <citation type="journal article" date="2011" name="ISME J.">
        <title>Community ecology of hot spring cyanobacterial mats: predominant populations and their functional potential.</title>
        <authorList>
            <person name="Klatt C.G."/>
            <person name="Wood J.M."/>
            <person name="Rusch D.B."/>
            <person name="Bateson M.M."/>
            <person name="Hamamura N."/>
            <person name="Heidelberg J.F."/>
            <person name="Grossman A.R."/>
            <person name="Bhaya D."/>
            <person name="Cohan F.M."/>
            <person name="Kuhl M."/>
            <person name="Bryant D.A."/>
            <person name="Ward D.M."/>
        </authorList>
    </citation>
    <scope>NUCLEOTIDE SEQUENCE [LARGE SCALE GENOMIC DNA]</scope>
    <source>
        <strain evidence="15">OS</strain>
    </source>
</reference>
<evidence type="ECO:0000256" key="4">
    <source>
        <dbReference type="ARBA" id="ARBA00013028"/>
    </source>
</evidence>
<dbReference type="InterPro" id="IPR001926">
    <property type="entry name" value="TrpB-like_PALP"/>
</dbReference>
<dbReference type="Gene3D" id="3.40.50.1100">
    <property type="match status" value="2"/>
</dbReference>
<evidence type="ECO:0000256" key="12">
    <source>
        <dbReference type="PIRSR" id="PIRSR604450-51"/>
    </source>
</evidence>
<dbReference type="PANTHER" id="PTHR42690:SF1">
    <property type="entry name" value="THREONINE SYNTHASE-LIKE 2"/>
    <property type="match status" value="1"/>
</dbReference>
<evidence type="ECO:0000256" key="10">
    <source>
        <dbReference type="ARBA" id="ARBA00049144"/>
    </source>
</evidence>
<comment type="pathway">
    <text evidence="2">Amino-acid biosynthesis; L-threonine biosynthesis; L-threonine from L-aspartate: step 5/5.</text>
</comment>
<keyword evidence="7" id="KW-0791">Threonine biosynthesis</keyword>
<evidence type="ECO:0000256" key="5">
    <source>
        <dbReference type="ARBA" id="ARBA00018679"/>
    </source>
</evidence>
<evidence type="ECO:0000256" key="2">
    <source>
        <dbReference type="ARBA" id="ARBA00004979"/>
    </source>
</evidence>
<dbReference type="PANTHER" id="PTHR42690">
    <property type="entry name" value="THREONINE SYNTHASE FAMILY MEMBER"/>
    <property type="match status" value="1"/>
</dbReference>
<evidence type="ECO:0000259" key="13">
    <source>
        <dbReference type="Pfam" id="PF00291"/>
    </source>
</evidence>
<protein>
    <recommendedName>
        <fullName evidence="5 11">Threonine synthase</fullName>
        <ecNumber evidence="4 11">4.2.3.1</ecNumber>
    </recommendedName>
</protein>
<keyword evidence="8 12" id="KW-0663">Pyridoxal phosphate</keyword>
<dbReference type="GO" id="GO:0009088">
    <property type="term" value="P:threonine biosynthetic process"/>
    <property type="evidence" value="ECO:0007669"/>
    <property type="project" value="UniProtKB-UniRule"/>
</dbReference>